<accession>A0A7G9GXH4</accession>
<name>A0A7G9GXH4_9FUSO</name>
<dbReference type="KEGG" id="fho:H9Q81_01305"/>
<reference evidence="1 2" key="1">
    <citation type="submission" date="2020-08" db="EMBL/GenBank/DDBJ databases">
        <authorList>
            <person name="Liu C."/>
            <person name="Sun Q."/>
        </authorList>
    </citation>
    <scope>NUCLEOTIDE SEQUENCE [LARGE SCALE GENOMIC DNA]</scope>
    <source>
        <strain evidence="1 2">NSJ-57</strain>
    </source>
</reference>
<dbReference type="AlphaFoldDB" id="A0A7G9GXH4"/>
<dbReference type="Pfam" id="PF19645">
    <property type="entry name" value="DUF6148"/>
    <property type="match status" value="1"/>
</dbReference>
<gene>
    <name evidence="1" type="ORF">H9Q81_01305</name>
</gene>
<evidence type="ECO:0000313" key="1">
    <source>
        <dbReference type="EMBL" id="QNM15506.1"/>
    </source>
</evidence>
<keyword evidence="2" id="KW-1185">Reference proteome</keyword>
<organism evidence="1 2">
    <name type="scientific">Fusobacterium hominis</name>
    <dbReference type="NCBI Taxonomy" id="2764326"/>
    <lineage>
        <taxon>Bacteria</taxon>
        <taxon>Fusobacteriati</taxon>
        <taxon>Fusobacteriota</taxon>
        <taxon>Fusobacteriia</taxon>
        <taxon>Fusobacteriales</taxon>
        <taxon>Fusobacteriaceae</taxon>
        <taxon>Fusobacterium</taxon>
    </lineage>
</organism>
<evidence type="ECO:0000313" key="2">
    <source>
        <dbReference type="Proteomes" id="UP000515913"/>
    </source>
</evidence>
<dbReference type="Proteomes" id="UP000515913">
    <property type="component" value="Chromosome"/>
</dbReference>
<proteinExistence type="predicted"/>
<dbReference type="InterPro" id="IPR046146">
    <property type="entry name" value="DUF6148"/>
</dbReference>
<dbReference type="EMBL" id="CP060637">
    <property type="protein sequence ID" value="QNM15506.1"/>
    <property type="molecule type" value="Genomic_DNA"/>
</dbReference>
<protein>
    <submittedName>
        <fullName evidence="1">Uncharacterized protein</fullName>
    </submittedName>
</protein>
<dbReference type="RefSeq" id="WP_187422972.1">
    <property type="nucleotide sequence ID" value="NZ_CP060637.1"/>
</dbReference>
<sequence length="130" mass="15755">MTLREIEEKIEDLEYLQEQIILEGYGYYQGKKYDNLEKIQELEEFYKKKRTQLLSRSMTVEDCNRMIAFCIEAEEAVLAGQEYEYEGRTLTRANLREIQELKGYYQREKIRLENNIKPGIRIYRLYGMNE</sequence>